<dbReference type="EMBL" id="JACQMJ010000005">
    <property type="protein sequence ID" value="MBI4132204.1"/>
    <property type="molecule type" value="Genomic_DNA"/>
</dbReference>
<dbReference type="InterPro" id="IPR020829">
    <property type="entry name" value="GlycerAld_3-P_DH_cat"/>
</dbReference>
<feature type="binding site" evidence="5">
    <location>
        <begin position="11"/>
        <end position="12"/>
    </location>
    <ligand>
        <name>NAD(+)</name>
        <dbReference type="ChEBI" id="CHEBI:57540"/>
    </ligand>
</feature>
<dbReference type="InterPro" id="IPR036291">
    <property type="entry name" value="NAD(P)-bd_dom_sf"/>
</dbReference>
<dbReference type="Gene3D" id="3.30.360.10">
    <property type="entry name" value="Dihydrodipicolinate Reductase, domain 2"/>
    <property type="match status" value="1"/>
</dbReference>
<feature type="site" description="Activates thiol group during catalysis" evidence="6">
    <location>
        <position position="187"/>
    </location>
</feature>
<evidence type="ECO:0000259" key="8">
    <source>
        <dbReference type="SMART" id="SM00846"/>
    </source>
</evidence>
<dbReference type="FunFam" id="3.30.360.10:FF:000002">
    <property type="entry name" value="Glyceraldehyde-3-phosphate dehydrogenase"/>
    <property type="match status" value="1"/>
</dbReference>
<reference evidence="9" key="1">
    <citation type="submission" date="2020-07" db="EMBL/GenBank/DDBJ databases">
        <title>Huge and variable diversity of episymbiotic CPR bacteria and DPANN archaea in groundwater ecosystems.</title>
        <authorList>
            <person name="He C.Y."/>
            <person name="Keren R."/>
            <person name="Whittaker M."/>
            <person name="Farag I.F."/>
            <person name="Doudna J."/>
            <person name="Cate J.H.D."/>
            <person name="Banfield J.F."/>
        </authorList>
    </citation>
    <scope>NUCLEOTIDE SEQUENCE</scope>
    <source>
        <strain evidence="9">NC_groundwater_1226_Ag_S-0.1um_59_124</strain>
    </source>
</reference>
<dbReference type="InterPro" id="IPR020828">
    <property type="entry name" value="GlycerAld_3-P_DH_NAD(P)-bd"/>
</dbReference>
<dbReference type="InterPro" id="IPR020831">
    <property type="entry name" value="GlycerAld/Erythrose_P_DH"/>
</dbReference>
<sequence>MVKIAINGFGRIGRSFFRAAFASPAVASAEAGPPEFDIVAVNDLADPQTLAYLLKYDSVYGRYAKSVEAASGGLIVDGTPVGVLAEKEPARLPWANLGVDIVVESTGFFTDGARARAHLGAGAKRVVITAPASGEVTTALIGVNDDRFAESGPLTCNASCTTNSVAPVLQILLERLGIKKAGMITAHGYTASQKLVDGPDGKDPRRGRAAAVNIVPSTTGAAEAVIQAIPALEDRFNAVAIRVPTITGSLSVVTALLEQQTTAANVNAIFEQASKDPRWSKIFKVTHEPIVSTDIIGEPYGAILDAALTKVTGGDLVQVFSWYDNEAGYTATLIEHVRRVAANL</sequence>
<dbReference type="AlphaFoldDB" id="A0A932YXV9"/>
<evidence type="ECO:0000256" key="2">
    <source>
        <dbReference type="ARBA" id="ARBA00023002"/>
    </source>
</evidence>
<evidence type="ECO:0000256" key="7">
    <source>
        <dbReference type="RuleBase" id="RU000397"/>
    </source>
</evidence>
<dbReference type="SUPFAM" id="SSF51735">
    <property type="entry name" value="NAD(P)-binding Rossmann-fold domains"/>
    <property type="match status" value="1"/>
</dbReference>
<dbReference type="PRINTS" id="PR00078">
    <property type="entry name" value="G3PDHDRGNASE"/>
</dbReference>
<dbReference type="PIRSF" id="PIRSF000149">
    <property type="entry name" value="GAP_DH"/>
    <property type="match status" value="1"/>
</dbReference>
<dbReference type="GO" id="GO:0016620">
    <property type="term" value="F:oxidoreductase activity, acting on the aldehyde or oxo group of donors, NAD or NADP as acceptor"/>
    <property type="evidence" value="ECO:0007669"/>
    <property type="project" value="InterPro"/>
</dbReference>
<comment type="similarity">
    <text evidence="1 7">Belongs to the glyceraldehyde-3-phosphate dehydrogenase family.</text>
</comment>
<feature type="binding site" evidence="5">
    <location>
        <position position="325"/>
    </location>
    <ligand>
        <name>NAD(+)</name>
        <dbReference type="ChEBI" id="CHEBI:57540"/>
    </ligand>
</feature>
<protein>
    <submittedName>
        <fullName evidence="9">Aldehyde dehydrogenase</fullName>
    </submittedName>
</protein>
<gene>
    <name evidence="9" type="ORF">HY474_01085</name>
</gene>
<evidence type="ECO:0000256" key="3">
    <source>
        <dbReference type="PIRSR" id="PIRSR000149-1"/>
    </source>
</evidence>
<name>A0A932YXV9_9BACT</name>
<dbReference type="SUPFAM" id="SSF55347">
    <property type="entry name" value="Glyceraldehyde-3-phosphate dehydrogenase-like, C-terminal domain"/>
    <property type="match status" value="1"/>
</dbReference>
<evidence type="ECO:0000256" key="1">
    <source>
        <dbReference type="ARBA" id="ARBA00007406"/>
    </source>
</evidence>
<comment type="caution">
    <text evidence="9">The sequence shown here is derived from an EMBL/GenBank/DDBJ whole genome shotgun (WGS) entry which is preliminary data.</text>
</comment>
<organism evidence="9 10">
    <name type="scientific">Candidatus Sungiibacteriota bacterium</name>
    <dbReference type="NCBI Taxonomy" id="2750080"/>
    <lineage>
        <taxon>Bacteria</taxon>
        <taxon>Candidatus Sungiibacteriota</taxon>
    </lineage>
</organism>
<evidence type="ECO:0000256" key="6">
    <source>
        <dbReference type="PIRSR" id="PIRSR000149-4"/>
    </source>
</evidence>
<dbReference type="FunFam" id="3.40.50.720:FF:000001">
    <property type="entry name" value="Glyceraldehyde-3-phosphate dehydrogenase"/>
    <property type="match status" value="1"/>
</dbReference>
<evidence type="ECO:0000313" key="9">
    <source>
        <dbReference type="EMBL" id="MBI4132204.1"/>
    </source>
</evidence>
<dbReference type="Proteomes" id="UP000704960">
    <property type="component" value="Unassembled WGS sequence"/>
</dbReference>
<dbReference type="CDD" id="cd18126">
    <property type="entry name" value="GAPDH_I_C"/>
    <property type="match status" value="1"/>
</dbReference>
<feature type="domain" description="Glyceraldehyde 3-phosphate dehydrogenase NAD(P) binding" evidence="8">
    <location>
        <begin position="2"/>
        <end position="160"/>
    </location>
</feature>
<feature type="active site" description="Nucleophile" evidence="3">
    <location>
        <position position="160"/>
    </location>
</feature>
<feature type="binding site" evidence="4">
    <location>
        <begin position="159"/>
        <end position="161"/>
    </location>
    <ligand>
        <name>D-glyceraldehyde 3-phosphate</name>
        <dbReference type="ChEBI" id="CHEBI:59776"/>
    </ligand>
</feature>
<dbReference type="CDD" id="cd05214">
    <property type="entry name" value="GAPDH_I_N"/>
    <property type="match status" value="1"/>
</dbReference>
<dbReference type="Pfam" id="PF00044">
    <property type="entry name" value="Gp_dh_N"/>
    <property type="match status" value="1"/>
</dbReference>
<dbReference type="Gene3D" id="3.40.50.720">
    <property type="entry name" value="NAD(P)-binding Rossmann-like Domain"/>
    <property type="match status" value="1"/>
</dbReference>
<feature type="binding site" evidence="5">
    <location>
        <position position="129"/>
    </location>
    <ligand>
        <name>NAD(+)</name>
        <dbReference type="ChEBI" id="CHEBI:57540"/>
    </ligand>
</feature>
<feature type="binding site" evidence="4">
    <location>
        <position position="190"/>
    </location>
    <ligand>
        <name>D-glyceraldehyde 3-phosphate</name>
        <dbReference type="ChEBI" id="CHEBI:59776"/>
    </ligand>
</feature>
<keyword evidence="2" id="KW-0560">Oxidoreductase</keyword>
<dbReference type="GO" id="GO:0051287">
    <property type="term" value="F:NAD binding"/>
    <property type="evidence" value="ECO:0007669"/>
    <property type="project" value="InterPro"/>
</dbReference>
<feature type="binding site" evidence="5">
    <location>
        <position position="43"/>
    </location>
    <ligand>
        <name>NAD(+)</name>
        <dbReference type="ChEBI" id="CHEBI:57540"/>
    </ligand>
</feature>
<proteinExistence type="inferred from homology"/>
<evidence type="ECO:0000313" key="10">
    <source>
        <dbReference type="Proteomes" id="UP000704960"/>
    </source>
</evidence>
<dbReference type="SMART" id="SM00846">
    <property type="entry name" value="Gp_dh_N"/>
    <property type="match status" value="1"/>
</dbReference>
<feature type="binding site" evidence="4">
    <location>
        <begin position="219"/>
        <end position="220"/>
    </location>
    <ligand>
        <name>D-glyceraldehyde 3-phosphate</name>
        <dbReference type="ChEBI" id="CHEBI:59776"/>
    </ligand>
</feature>
<evidence type="ECO:0000256" key="5">
    <source>
        <dbReference type="PIRSR" id="PIRSR000149-3"/>
    </source>
</evidence>
<keyword evidence="5" id="KW-0520">NAD</keyword>
<feature type="binding site" evidence="4">
    <location>
        <position position="242"/>
    </location>
    <ligand>
        <name>D-glyceraldehyde 3-phosphate</name>
        <dbReference type="ChEBI" id="CHEBI:59776"/>
    </ligand>
</feature>
<dbReference type="PANTHER" id="PTHR43148">
    <property type="entry name" value="GLYCERALDEHYDE-3-PHOSPHATE DEHYDROGENASE 2"/>
    <property type="match status" value="1"/>
</dbReference>
<accession>A0A932YXV9</accession>
<keyword evidence="5" id="KW-0547">Nucleotide-binding</keyword>
<dbReference type="Pfam" id="PF02800">
    <property type="entry name" value="Gp_dh_C"/>
    <property type="match status" value="1"/>
</dbReference>
<evidence type="ECO:0000256" key="4">
    <source>
        <dbReference type="PIRSR" id="PIRSR000149-2"/>
    </source>
</evidence>